<evidence type="ECO:0000259" key="3">
    <source>
        <dbReference type="SMART" id="SM00909"/>
    </source>
</evidence>
<evidence type="ECO:0000313" key="4">
    <source>
        <dbReference type="EMBL" id="MFC7614544.1"/>
    </source>
</evidence>
<name>A0ABW2TLJ5_9PSEU</name>
<reference evidence="5" key="1">
    <citation type="journal article" date="2019" name="Int. J. Syst. Evol. Microbiol.">
        <title>The Global Catalogue of Microorganisms (GCM) 10K type strain sequencing project: providing services to taxonomists for standard genome sequencing and annotation.</title>
        <authorList>
            <consortium name="The Broad Institute Genomics Platform"/>
            <consortium name="The Broad Institute Genome Sequencing Center for Infectious Disease"/>
            <person name="Wu L."/>
            <person name="Ma J."/>
        </authorList>
    </citation>
    <scope>NUCLEOTIDE SEQUENCE [LARGE SCALE GENOMIC DNA]</scope>
    <source>
        <strain evidence="5">JCM 17695</strain>
    </source>
</reference>
<evidence type="ECO:0000256" key="2">
    <source>
        <dbReference type="SAM" id="SignalP"/>
    </source>
</evidence>
<feature type="region of interest" description="Disordered" evidence="1">
    <location>
        <begin position="18"/>
        <end position="51"/>
    </location>
</feature>
<dbReference type="PROSITE" id="PS51257">
    <property type="entry name" value="PROKAR_LIPOPROTEIN"/>
    <property type="match status" value="1"/>
</dbReference>
<dbReference type="InterPro" id="IPR019606">
    <property type="entry name" value="GerMN"/>
</dbReference>
<accession>A0ABW2TLJ5</accession>
<feature type="signal peptide" evidence="2">
    <location>
        <begin position="1"/>
        <end position="23"/>
    </location>
</feature>
<keyword evidence="2" id="KW-0732">Signal</keyword>
<comment type="caution">
    <text evidence="4">The sequence shown here is derived from an EMBL/GenBank/DDBJ whole genome shotgun (WGS) entry which is preliminary data.</text>
</comment>
<dbReference type="Proteomes" id="UP001596512">
    <property type="component" value="Unassembled WGS sequence"/>
</dbReference>
<gene>
    <name evidence="4" type="ORF">ACFQV2_14430</name>
</gene>
<keyword evidence="5" id="KW-1185">Reference proteome</keyword>
<feature type="domain" description="GerMN" evidence="3">
    <location>
        <begin position="82"/>
        <end position="172"/>
    </location>
</feature>
<dbReference type="EMBL" id="JBHTEY010000004">
    <property type="protein sequence ID" value="MFC7614544.1"/>
    <property type="molecule type" value="Genomic_DNA"/>
</dbReference>
<dbReference type="Pfam" id="PF10646">
    <property type="entry name" value="Germane"/>
    <property type="match status" value="1"/>
</dbReference>
<proteinExistence type="predicted"/>
<evidence type="ECO:0000256" key="1">
    <source>
        <dbReference type="SAM" id="MobiDB-lite"/>
    </source>
</evidence>
<evidence type="ECO:0000313" key="5">
    <source>
        <dbReference type="Proteomes" id="UP001596512"/>
    </source>
</evidence>
<feature type="chain" id="PRO_5047265583" evidence="2">
    <location>
        <begin position="24"/>
        <end position="204"/>
    </location>
</feature>
<organism evidence="4 5">
    <name type="scientific">Actinokineospora soli</name>
    <dbReference type="NCBI Taxonomy" id="1048753"/>
    <lineage>
        <taxon>Bacteria</taxon>
        <taxon>Bacillati</taxon>
        <taxon>Actinomycetota</taxon>
        <taxon>Actinomycetes</taxon>
        <taxon>Pseudonocardiales</taxon>
        <taxon>Pseudonocardiaceae</taxon>
        <taxon>Actinokineospora</taxon>
    </lineage>
</organism>
<sequence length="204" mass="20780">MRRLTACLGAALLALGACTTSTPGPTTTPTAPATPPVTTTAVTTSAPSPSAEPGAVVAGAVYFLRGERVVPVRRELAGPGVAASAVRELLAGPSASERAAGMSSSVPDGTALRGVSLAGGTATVDLSGRYDDGGGTLSMTSRLAQVVFTLTQFSTVERVQFRVDGVPVREFGGEGIVLDRPRTRADFEELTPEVLVDSPRSARP</sequence>
<protein>
    <submittedName>
        <fullName evidence="4">GerMN domain-containing protein</fullName>
    </submittedName>
</protein>
<dbReference type="SMART" id="SM00909">
    <property type="entry name" value="Germane"/>
    <property type="match status" value="1"/>
</dbReference>